<dbReference type="KEGG" id="salo:EF888_02300"/>
<dbReference type="RefSeq" id="WP_109757263.1">
    <property type="nucleotide sequence ID" value="NZ_CP034588.1"/>
</dbReference>
<sequence length="130" mass="14862">MSVIHTKRNMVAAYEPLPEDLFVEVRIGTPSGRRVLLTKKIAEYETAVTWAREMADVMEHHIEVVPVTGPEYMHRNRSSIAHFMATLTDQEHGEVRSILVTAMGDLMRDSDDPEIRREAHGVLRQLRAIE</sequence>
<evidence type="ECO:0000313" key="2">
    <source>
        <dbReference type="Proteomes" id="UP000245390"/>
    </source>
</evidence>
<protein>
    <submittedName>
        <fullName evidence="1">Uncharacterized protein</fullName>
    </submittedName>
</protein>
<reference evidence="1 2" key="1">
    <citation type="submission" date="2018-05" db="EMBL/GenBank/DDBJ databases">
        <title>Genomic Encyclopedia of Type Strains, Phase IV (KMG-IV): sequencing the most valuable type-strain genomes for metagenomic binning, comparative biology and taxonomic classification.</title>
        <authorList>
            <person name="Goeker M."/>
        </authorList>
    </citation>
    <scope>NUCLEOTIDE SEQUENCE [LARGE SCALE GENOMIC DNA]</scope>
    <source>
        <strain evidence="1 2">DSM 103371</strain>
    </source>
</reference>
<dbReference type="AlphaFoldDB" id="A0A316GCS9"/>
<proteinExistence type="predicted"/>
<dbReference type="OrthoDB" id="7872500at2"/>
<organism evidence="1 2">
    <name type="scientific">Silicimonas algicola</name>
    <dbReference type="NCBI Taxonomy" id="1826607"/>
    <lineage>
        <taxon>Bacteria</taxon>
        <taxon>Pseudomonadati</taxon>
        <taxon>Pseudomonadota</taxon>
        <taxon>Alphaproteobacteria</taxon>
        <taxon>Rhodobacterales</taxon>
        <taxon>Paracoccaceae</taxon>
    </lineage>
</organism>
<accession>A0A316GCS9</accession>
<dbReference type="Proteomes" id="UP000245390">
    <property type="component" value="Unassembled WGS sequence"/>
</dbReference>
<comment type="caution">
    <text evidence="1">The sequence shown here is derived from an EMBL/GenBank/DDBJ whole genome shotgun (WGS) entry which is preliminary data.</text>
</comment>
<gene>
    <name evidence="1" type="ORF">C8D95_101166</name>
</gene>
<keyword evidence="2" id="KW-1185">Reference proteome</keyword>
<evidence type="ECO:0000313" key="1">
    <source>
        <dbReference type="EMBL" id="PWK58353.1"/>
    </source>
</evidence>
<name>A0A316GCS9_9RHOB</name>
<dbReference type="EMBL" id="QGGV01000001">
    <property type="protein sequence ID" value="PWK58353.1"/>
    <property type="molecule type" value="Genomic_DNA"/>
</dbReference>